<sequence length="475" mass="52087">MTQIAVNTARHEAALKAELLSDSSFPEKLYALQYLLSIQSRGRALQLPPADALPNVDPSQYRVLQAYAEAMIAGASKQDAALTLLQLSELAPPPAFANFALSLYYMAYPKDGSALKAAMAEVAAHPSQDSRALLVELLGRYKRYSELRPLLDDPNYDGLIPSLLKRDVALNPMDWPLLIKTLLPVAYEDMQLSVLALALLAGASWASLLLRFNGPLSCKESAVQLALPALLLGAASAHLTILAIYWQEEQLGLARGDDLIGQAIYCFAGIGLREELLKLLCFVPLIPFLAKRKDELEIFVLASLVGLGFAIEENIGYFESSQGLDAVGRFVTANFLHLSLTGICGLTLTQAILYRGSYINTAVSTFGLAVLAHGAYDAFIIVPELAEYNLATMVVFILITYQYFTWIRHLRSEWRSKVSLTAHFTLGLTLVFGASYLLVAWESGPVESFLSLTEEALGLGILLVLFYREIPEDIY</sequence>
<evidence type="ECO:0000256" key="1">
    <source>
        <dbReference type="SAM" id="Phobius"/>
    </source>
</evidence>
<keyword evidence="2" id="KW-0645">Protease</keyword>
<dbReference type="Proteomes" id="UP000622317">
    <property type="component" value="Unassembled WGS sequence"/>
</dbReference>
<reference evidence="2" key="1">
    <citation type="submission" date="2020-09" db="EMBL/GenBank/DDBJ databases">
        <title>Pelagicoccus enzymogenes sp. nov. with an EPS production, isolated from marine sediment.</title>
        <authorList>
            <person name="Feng X."/>
        </authorList>
    </citation>
    <scope>NUCLEOTIDE SEQUENCE</scope>
    <source>
        <strain evidence="2">NFK12</strain>
    </source>
</reference>
<comment type="caution">
    <text evidence="2">The sequence shown here is derived from an EMBL/GenBank/DDBJ whole genome shotgun (WGS) entry which is preliminary data.</text>
</comment>
<keyword evidence="3" id="KW-1185">Reference proteome</keyword>
<feature type="transmembrane region" description="Helical" evidence="1">
    <location>
        <begin position="361"/>
        <end position="382"/>
    </location>
</feature>
<gene>
    <name evidence="2" type="ORF">IEN85_22750</name>
</gene>
<dbReference type="GO" id="GO:0008237">
    <property type="term" value="F:metallopeptidase activity"/>
    <property type="evidence" value="ECO:0007669"/>
    <property type="project" value="UniProtKB-KW"/>
</dbReference>
<dbReference type="InterPro" id="IPR026898">
    <property type="entry name" value="PrsW"/>
</dbReference>
<dbReference type="RefSeq" id="WP_224772878.1">
    <property type="nucleotide sequence ID" value="NZ_JACYFG010000060.1"/>
</dbReference>
<feature type="transmembrane region" description="Helical" evidence="1">
    <location>
        <begin position="418"/>
        <end position="437"/>
    </location>
</feature>
<keyword evidence="1" id="KW-0472">Membrane</keyword>
<feature type="transmembrane region" description="Helical" evidence="1">
    <location>
        <begin position="298"/>
        <end position="315"/>
    </location>
</feature>
<dbReference type="PANTHER" id="PTHR36844">
    <property type="entry name" value="PROTEASE PRSW"/>
    <property type="match status" value="1"/>
</dbReference>
<evidence type="ECO:0000313" key="2">
    <source>
        <dbReference type="EMBL" id="MBD5782337.1"/>
    </source>
</evidence>
<feature type="transmembrane region" description="Helical" evidence="1">
    <location>
        <begin position="222"/>
        <end position="247"/>
    </location>
</feature>
<accession>A0A927IHI9</accession>
<keyword evidence="2" id="KW-0378">Hydrolase</keyword>
<name>A0A927IHI9_9BACT</name>
<keyword evidence="1" id="KW-1133">Transmembrane helix</keyword>
<proteinExistence type="predicted"/>
<organism evidence="2 3">
    <name type="scientific">Pelagicoccus enzymogenes</name>
    <dbReference type="NCBI Taxonomy" id="2773457"/>
    <lineage>
        <taxon>Bacteria</taxon>
        <taxon>Pseudomonadati</taxon>
        <taxon>Verrucomicrobiota</taxon>
        <taxon>Opitutia</taxon>
        <taxon>Puniceicoccales</taxon>
        <taxon>Pelagicoccaceae</taxon>
        <taxon>Pelagicoccus</taxon>
    </lineage>
</organism>
<dbReference type="AlphaFoldDB" id="A0A927IHI9"/>
<protein>
    <submittedName>
        <fullName evidence="2">PrsW family intramembrane metalloprotease</fullName>
    </submittedName>
</protein>
<feature type="transmembrane region" description="Helical" evidence="1">
    <location>
        <begin position="190"/>
        <end position="210"/>
    </location>
</feature>
<keyword evidence="1" id="KW-0812">Transmembrane</keyword>
<feature type="transmembrane region" description="Helical" evidence="1">
    <location>
        <begin position="388"/>
        <end position="406"/>
    </location>
</feature>
<evidence type="ECO:0000313" key="3">
    <source>
        <dbReference type="Proteomes" id="UP000622317"/>
    </source>
</evidence>
<dbReference type="EMBL" id="JACYFG010000060">
    <property type="protein sequence ID" value="MBD5782337.1"/>
    <property type="molecule type" value="Genomic_DNA"/>
</dbReference>
<dbReference type="PANTHER" id="PTHR36844:SF1">
    <property type="entry name" value="PROTEASE PRSW"/>
    <property type="match status" value="1"/>
</dbReference>
<feature type="transmembrane region" description="Helical" evidence="1">
    <location>
        <begin position="335"/>
        <end position="354"/>
    </location>
</feature>
<dbReference type="Pfam" id="PF13367">
    <property type="entry name" value="PrsW-protease"/>
    <property type="match status" value="1"/>
</dbReference>
<keyword evidence="2" id="KW-0482">Metalloprotease</keyword>